<feature type="compositionally biased region" description="Polar residues" evidence="6">
    <location>
        <begin position="216"/>
        <end position="230"/>
    </location>
</feature>
<dbReference type="InterPro" id="IPR051681">
    <property type="entry name" value="Ser/Thr_Kinases-Pseudokinases"/>
</dbReference>
<dbReference type="InterPro" id="IPR011009">
    <property type="entry name" value="Kinase-like_dom_sf"/>
</dbReference>
<dbReference type="PROSITE" id="PS50011">
    <property type="entry name" value="PROTEIN_KINASE_DOM"/>
    <property type="match status" value="1"/>
</dbReference>
<dbReference type="Gene3D" id="1.10.510.10">
    <property type="entry name" value="Transferase(Phosphotransferase) domain 1"/>
    <property type="match status" value="1"/>
</dbReference>
<protein>
    <recommendedName>
        <fullName evidence="7">Protein kinase domain-containing protein</fullName>
    </recommendedName>
</protein>
<dbReference type="InterPro" id="IPR008271">
    <property type="entry name" value="Ser/Thr_kinase_AS"/>
</dbReference>
<reference evidence="8" key="1">
    <citation type="journal article" date="2020" name="bioRxiv">
        <title>Comparative genomics of Chlamydomonas.</title>
        <authorList>
            <person name="Craig R.J."/>
            <person name="Hasan A.R."/>
            <person name="Ness R.W."/>
            <person name="Keightley P.D."/>
        </authorList>
    </citation>
    <scope>NUCLEOTIDE SEQUENCE</scope>
    <source>
        <strain evidence="8">SAG 7.73</strain>
    </source>
</reference>
<dbReference type="SMART" id="SM00220">
    <property type="entry name" value="S_TKc"/>
    <property type="match status" value="1"/>
</dbReference>
<evidence type="ECO:0000256" key="4">
    <source>
        <dbReference type="ARBA" id="ARBA00022840"/>
    </source>
</evidence>
<evidence type="ECO:0000313" key="9">
    <source>
        <dbReference type="Proteomes" id="UP000650467"/>
    </source>
</evidence>
<name>A0A835T6R8_CHLIN</name>
<dbReference type="PANTHER" id="PTHR44329">
    <property type="entry name" value="SERINE/THREONINE-PROTEIN KINASE TNNI3K-RELATED"/>
    <property type="match status" value="1"/>
</dbReference>
<dbReference type="EMBL" id="JAEHOC010000007">
    <property type="protein sequence ID" value="KAG2439957.1"/>
    <property type="molecule type" value="Genomic_DNA"/>
</dbReference>
<dbReference type="InterPro" id="IPR017441">
    <property type="entry name" value="Protein_kinase_ATP_BS"/>
</dbReference>
<keyword evidence="9" id="KW-1185">Reference proteome</keyword>
<evidence type="ECO:0000256" key="5">
    <source>
        <dbReference type="PROSITE-ProRule" id="PRU10141"/>
    </source>
</evidence>
<evidence type="ECO:0000256" key="3">
    <source>
        <dbReference type="ARBA" id="ARBA00022777"/>
    </source>
</evidence>
<feature type="region of interest" description="Disordered" evidence="6">
    <location>
        <begin position="216"/>
        <end position="236"/>
    </location>
</feature>
<feature type="region of interest" description="Disordered" evidence="6">
    <location>
        <begin position="535"/>
        <end position="559"/>
    </location>
</feature>
<evidence type="ECO:0000313" key="8">
    <source>
        <dbReference type="EMBL" id="KAG2439957.1"/>
    </source>
</evidence>
<accession>A0A835T6R8</accession>
<evidence type="ECO:0000256" key="6">
    <source>
        <dbReference type="SAM" id="MobiDB-lite"/>
    </source>
</evidence>
<dbReference type="GO" id="GO:0005524">
    <property type="term" value="F:ATP binding"/>
    <property type="evidence" value="ECO:0007669"/>
    <property type="project" value="UniProtKB-UniRule"/>
</dbReference>
<evidence type="ECO:0000256" key="2">
    <source>
        <dbReference type="ARBA" id="ARBA00022741"/>
    </source>
</evidence>
<dbReference type="PANTHER" id="PTHR44329:SF214">
    <property type="entry name" value="PROTEIN KINASE DOMAIN-CONTAINING PROTEIN"/>
    <property type="match status" value="1"/>
</dbReference>
<dbReference type="OrthoDB" id="2013833at2759"/>
<sequence length="742" mass="76798">MLLEGRSVSLRGLDPNPKQWPVLSLNVTQKLGLGAVRHLVVTWWSSRSELFLVTPSFAPMAPSSAPTATAGGPPLLLFNNCALAVRSGLAPAGTLAYFESLPRPPSLPGVQQVVTSVNQTGCLNATVYNATANTTTPRVPAPAAMELCRQGPKGCPGVAALVLVSAATTALVIRSRHRRQHRPSDYAAAGANGGNTGSEGGASGLVSVCVVTAGSSQPQLSDSCSGTPRSGSIDRAPLSTATISKCSAGAGADSGVATLASATAMQSPPPLAVTAVTTTADSATLEQHLSRHLHQQEALVTSATPFRENLNIRASVEMSSHPDSFPAQSQTQTSANTYLSTVNSNAFGDFRLRQAHAHANSHPAQLPSGQGSTAVTSGATAALAALAVRPTSCMGAVGQGAQQDSAGGGGGAVDSGSEGDSVVQLLPIVLGKGGFGRVVAGTYRGQPVAVKQLLDDAWWAAGAGPRPAGASIVDAGQRDELVRAFVQEVEILGRCDHPNVARLHAVCLTPPHLSLVLERCETSLDKLIYGGAGNAAAAGGRGSPGVSEDKSEPLGARSPPPLLPLSKVLHIAIQVAKGLEYLHPTIVHRDLKPANVLLNDADGPNPVAKLSDFGLSRMRNATQSTMQPQAGTAAYLAPECFSVEDSTPVGCRADIYSFGVLLWTMLSGKQPWADFSLVAIAFKVGLQQQRLPLEHLQAAGRCTPKLDKLIRQCWETDPLRRPAAGEVWKALVLCEQELRGAA</sequence>
<dbReference type="Proteomes" id="UP000650467">
    <property type="component" value="Unassembled WGS sequence"/>
</dbReference>
<dbReference type="GO" id="GO:0004674">
    <property type="term" value="F:protein serine/threonine kinase activity"/>
    <property type="evidence" value="ECO:0007669"/>
    <property type="project" value="TreeGrafter"/>
</dbReference>
<keyword evidence="1" id="KW-0808">Transferase</keyword>
<proteinExistence type="predicted"/>
<feature type="binding site" evidence="5">
    <location>
        <position position="451"/>
    </location>
    <ligand>
        <name>ATP</name>
        <dbReference type="ChEBI" id="CHEBI:30616"/>
    </ligand>
</feature>
<evidence type="ECO:0000259" key="7">
    <source>
        <dbReference type="PROSITE" id="PS50011"/>
    </source>
</evidence>
<keyword evidence="3" id="KW-0418">Kinase</keyword>
<evidence type="ECO:0000256" key="1">
    <source>
        <dbReference type="ARBA" id="ARBA00022679"/>
    </source>
</evidence>
<feature type="region of interest" description="Disordered" evidence="6">
    <location>
        <begin position="175"/>
        <end position="195"/>
    </location>
</feature>
<feature type="domain" description="Protein kinase" evidence="7">
    <location>
        <begin position="424"/>
        <end position="733"/>
    </location>
</feature>
<dbReference type="Gene3D" id="3.30.200.20">
    <property type="entry name" value="Phosphorylase Kinase, domain 1"/>
    <property type="match status" value="1"/>
</dbReference>
<organism evidence="8 9">
    <name type="scientific">Chlamydomonas incerta</name>
    <dbReference type="NCBI Taxonomy" id="51695"/>
    <lineage>
        <taxon>Eukaryota</taxon>
        <taxon>Viridiplantae</taxon>
        <taxon>Chlorophyta</taxon>
        <taxon>core chlorophytes</taxon>
        <taxon>Chlorophyceae</taxon>
        <taxon>CS clade</taxon>
        <taxon>Chlamydomonadales</taxon>
        <taxon>Chlamydomonadaceae</taxon>
        <taxon>Chlamydomonas</taxon>
    </lineage>
</organism>
<comment type="caution">
    <text evidence="8">The sequence shown here is derived from an EMBL/GenBank/DDBJ whole genome shotgun (WGS) entry which is preliminary data.</text>
</comment>
<keyword evidence="2 5" id="KW-0547">Nucleotide-binding</keyword>
<dbReference type="AlphaFoldDB" id="A0A835T6R8"/>
<gene>
    <name evidence="8" type="ORF">HXX76_004076</name>
</gene>
<dbReference type="SUPFAM" id="SSF56112">
    <property type="entry name" value="Protein kinase-like (PK-like)"/>
    <property type="match status" value="1"/>
</dbReference>
<dbReference type="InterPro" id="IPR000719">
    <property type="entry name" value="Prot_kinase_dom"/>
</dbReference>
<dbReference type="PROSITE" id="PS00107">
    <property type="entry name" value="PROTEIN_KINASE_ATP"/>
    <property type="match status" value="1"/>
</dbReference>
<keyword evidence="4 5" id="KW-0067">ATP-binding</keyword>
<dbReference type="Pfam" id="PF00069">
    <property type="entry name" value="Pkinase"/>
    <property type="match status" value="1"/>
</dbReference>
<dbReference type="PROSITE" id="PS00108">
    <property type="entry name" value="PROTEIN_KINASE_ST"/>
    <property type="match status" value="1"/>
</dbReference>